<name>A0A5S9XM98_ARATH</name>
<feature type="domain" description="F-box" evidence="1">
    <location>
        <begin position="1"/>
        <end position="48"/>
    </location>
</feature>
<organism evidence="2 3">
    <name type="scientific">Arabidopsis thaliana</name>
    <name type="common">Mouse-ear cress</name>
    <dbReference type="NCBI Taxonomy" id="3702"/>
    <lineage>
        <taxon>Eukaryota</taxon>
        <taxon>Viridiplantae</taxon>
        <taxon>Streptophyta</taxon>
        <taxon>Embryophyta</taxon>
        <taxon>Tracheophyta</taxon>
        <taxon>Spermatophyta</taxon>
        <taxon>Magnoliopsida</taxon>
        <taxon>eudicotyledons</taxon>
        <taxon>Gunneridae</taxon>
        <taxon>Pentapetalae</taxon>
        <taxon>rosids</taxon>
        <taxon>malvids</taxon>
        <taxon>Brassicales</taxon>
        <taxon>Brassicaceae</taxon>
        <taxon>Camelineae</taxon>
        <taxon>Arabidopsis</taxon>
    </lineage>
</organism>
<dbReference type="OMA" id="MEEMAII"/>
<dbReference type="SMART" id="SM00579">
    <property type="entry name" value="FBD"/>
    <property type="match status" value="1"/>
</dbReference>
<dbReference type="CDD" id="cd22160">
    <property type="entry name" value="F-box_AtFBL13-like"/>
    <property type="match status" value="1"/>
</dbReference>
<dbReference type="ExpressionAtlas" id="A0A5S9XM98">
    <property type="expression patterns" value="baseline and differential"/>
</dbReference>
<evidence type="ECO:0000313" key="3">
    <source>
        <dbReference type="Proteomes" id="UP000434276"/>
    </source>
</evidence>
<dbReference type="InterPro" id="IPR032675">
    <property type="entry name" value="LRR_dom_sf"/>
</dbReference>
<dbReference type="InterPro" id="IPR036047">
    <property type="entry name" value="F-box-like_dom_sf"/>
</dbReference>
<dbReference type="Gene3D" id="3.80.10.10">
    <property type="entry name" value="Ribonuclease Inhibitor"/>
    <property type="match status" value="1"/>
</dbReference>
<dbReference type="EMBL" id="CACSHJ010000089">
    <property type="protein sequence ID" value="CAA0387300.1"/>
    <property type="molecule type" value="Genomic_DNA"/>
</dbReference>
<dbReference type="AlphaFoldDB" id="A0A5S9XM98"/>
<gene>
    <name evidence="2" type="ORF">C24_LOCUS16143</name>
</gene>
<dbReference type="OrthoDB" id="612216at2759"/>
<evidence type="ECO:0000313" key="2">
    <source>
        <dbReference type="EMBL" id="CAA0387300.1"/>
    </source>
</evidence>
<dbReference type="InterPro" id="IPR055294">
    <property type="entry name" value="FBL60-like"/>
</dbReference>
<accession>A0A5S9XM98</accession>
<reference evidence="2 3" key="1">
    <citation type="submission" date="2019-12" db="EMBL/GenBank/DDBJ databases">
        <authorList>
            <person name="Jiao W.-B."/>
            <person name="Schneeberger K."/>
        </authorList>
    </citation>
    <scope>NUCLEOTIDE SEQUENCE [LARGE SCALE GENOMIC DNA]</scope>
    <source>
        <strain evidence="3">cv. C24</strain>
    </source>
</reference>
<dbReference type="KEGG" id="ath:AT3G58820"/>
<dbReference type="SMART" id="SM00256">
    <property type="entry name" value="FBOX"/>
    <property type="match status" value="1"/>
</dbReference>
<dbReference type="InterPro" id="IPR053781">
    <property type="entry name" value="F-box_AtFBL13-like"/>
</dbReference>
<dbReference type="Proteomes" id="UP000434276">
    <property type="component" value="Unassembled WGS sequence"/>
</dbReference>
<dbReference type="InterPro" id="IPR006566">
    <property type="entry name" value="FBD"/>
</dbReference>
<protein>
    <recommendedName>
        <fullName evidence="1">F-box domain-containing protein</fullName>
    </recommendedName>
</protein>
<sequence>MDGVSSLPNELLCHILSFLTTKEAALTSILSKRWRNLIAFVPNLYIDDTVFLHPEEGKRDRPEIIQSFMDFVDRILALQGNYPIKKCSLKCLTEVDSVRVDAWISNVLARGVTDLDLLIILDCESDDNYRLSPKCLQSSTLVSLKIDGGIDIARVDNFDILLLALPALEELALVDVIWKDEDDYPLVNMKNLFDARIIFMLQLPGAREPDDDHWFDQNVALRYSNVWKLFLGLQNVPNLYLSPDTLKVLSLYCESMPVFKNLKSLAIKSGKERGWQAIPVLLRNCPHLETLVIEGVLHNVTDKCGDACDCISREDKGRSLTSCPVKMLEIRGFRGTMKEMTMMKHFLDYFLCLKAMNIYVEENDPTELRFPEVSKCIMQMMEEYNKLSSCNVELLVTDYFYFSEKWTAKGRIL</sequence>
<dbReference type="PANTHER" id="PTHR31293">
    <property type="entry name" value="RNI-LIKE SUPERFAMILY PROTEIN"/>
    <property type="match status" value="1"/>
</dbReference>
<dbReference type="RefSeq" id="NP_191441.1">
    <property type="nucleotide sequence ID" value="NM_115744.3"/>
</dbReference>
<dbReference type="PROSITE" id="PS50181">
    <property type="entry name" value="FBOX"/>
    <property type="match status" value="1"/>
</dbReference>
<dbReference type="PANTHER" id="PTHR31293:SF16">
    <property type="entry name" value="RNI-LIKE SUPERFAMILY PROTEIN"/>
    <property type="match status" value="1"/>
</dbReference>
<dbReference type="InterPro" id="IPR001810">
    <property type="entry name" value="F-box_dom"/>
</dbReference>
<proteinExistence type="predicted"/>
<dbReference type="Pfam" id="PF00646">
    <property type="entry name" value="F-box"/>
    <property type="match status" value="1"/>
</dbReference>
<evidence type="ECO:0000259" key="1">
    <source>
        <dbReference type="PROSITE" id="PS50181"/>
    </source>
</evidence>
<dbReference type="SUPFAM" id="SSF81383">
    <property type="entry name" value="F-box domain"/>
    <property type="match status" value="1"/>
</dbReference>
<dbReference type="Gene3D" id="1.20.1280.50">
    <property type="match status" value="1"/>
</dbReference>